<dbReference type="Proteomes" id="UP001177003">
    <property type="component" value="Chromosome 8"/>
</dbReference>
<name>A0AA36EMX6_LACSI</name>
<proteinExistence type="predicted"/>
<reference evidence="1" key="1">
    <citation type="submission" date="2023-04" db="EMBL/GenBank/DDBJ databases">
        <authorList>
            <person name="Vijverberg K."/>
            <person name="Xiong W."/>
            <person name="Schranz E."/>
        </authorList>
    </citation>
    <scope>NUCLEOTIDE SEQUENCE</scope>
</reference>
<evidence type="ECO:0000313" key="2">
    <source>
        <dbReference type="Proteomes" id="UP001177003"/>
    </source>
</evidence>
<accession>A0AA36EMX6</accession>
<sequence>MNNSIADKLLTGCTGSHCWRGLWNLSKQLKINQQIMQSISDRLRIKMIQVEIPQSLFEDQGRQHNHFFTLKRWWIFNSITTSKLSDGFNEWDLTVHFQEKVPDIEVICFNSQIMMHFLHGQATNMANTFHHYHVLFRLFQSAYTLLMCEATTAYILSSFGFKSKSLKSEGCGVCGDLQDWGYVIIDMSCYYNRGCSPAQKIHWYTKDGSSVSEVIQQTLICLTIMSKIKLYILKLTIMTRYEVAHYTTTSNKTTAFCFCWILIQLERVFEYDKTLRLWEVLQTSGQAFWIRKAESRILMLFKKTEYSMGTLAKRCIYKNERNEGFYLEKCEVHISYTLNPVNKHCLLRIFNHQGHERRRKKTCFNWFESSAEFVNGFFYVTYYSSKDKMTLRRRLRGCVTHPRSNRKGKASTHK</sequence>
<keyword evidence="2" id="KW-1185">Reference proteome</keyword>
<dbReference type="AlphaFoldDB" id="A0AA36EMX6"/>
<dbReference type="EMBL" id="OX465084">
    <property type="protein sequence ID" value="CAI9299260.1"/>
    <property type="molecule type" value="Genomic_DNA"/>
</dbReference>
<protein>
    <submittedName>
        <fullName evidence="1">Uncharacterized protein</fullName>
    </submittedName>
</protein>
<organism evidence="1 2">
    <name type="scientific">Lactuca saligna</name>
    <name type="common">Willowleaf lettuce</name>
    <dbReference type="NCBI Taxonomy" id="75948"/>
    <lineage>
        <taxon>Eukaryota</taxon>
        <taxon>Viridiplantae</taxon>
        <taxon>Streptophyta</taxon>
        <taxon>Embryophyta</taxon>
        <taxon>Tracheophyta</taxon>
        <taxon>Spermatophyta</taxon>
        <taxon>Magnoliopsida</taxon>
        <taxon>eudicotyledons</taxon>
        <taxon>Gunneridae</taxon>
        <taxon>Pentapetalae</taxon>
        <taxon>asterids</taxon>
        <taxon>campanulids</taxon>
        <taxon>Asterales</taxon>
        <taxon>Asteraceae</taxon>
        <taxon>Cichorioideae</taxon>
        <taxon>Cichorieae</taxon>
        <taxon>Lactucinae</taxon>
        <taxon>Lactuca</taxon>
    </lineage>
</organism>
<evidence type="ECO:0000313" key="1">
    <source>
        <dbReference type="EMBL" id="CAI9299260.1"/>
    </source>
</evidence>
<gene>
    <name evidence="1" type="ORF">LSALG_LOCUS37978</name>
</gene>